<evidence type="ECO:0000256" key="1">
    <source>
        <dbReference type="SAM" id="Phobius"/>
    </source>
</evidence>
<dbReference type="EMBL" id="FOMT01000006">
    <property type="protein sequence ID" value="SFF21707.1"/>
    <property type="molecule type" value="Genomic_DNA"/>
</dbReference>
<feature type="transmembrane region" description="Helical" evidence="1">
    <location>
        <begin position="114"/>
        <end position="137"/>
    </location>
</feature>
<keyword evidence="1" id="KW-1133">Transmembrane helix</keyword>
<reference evidence="3" key="1">
    <citation type="submission" date="2016-10" db="EMBL/GenBank/DDBJ databases">
        <authorList>
            <person name="Varghese N."/>
            <person name="Submissions S."/>
        </authorList>
    </citation>
    <scope>NUCLEOTIDE SEQUENCE [LARGE SCALE GENOMIC DNA]</scope>
    <source>
        <strain evidence="3">CGMCC 1.10784</strain>
    </source>
</reference>
<keyword evidence="1" id="KW-0812">Transmembrane</keyword>
<feature type="transmembrane region" description="Helical" evidence="1">
    <location>
        <begin position="143"/>
        <end position="162"/>
    </location>
</feature>
<protein>
    <recommendedName>
        <fullName evidence="4">DUF5668 domain-containing protein</fullName>
    </recommendedName>
</protein>
<dbReference type="Proteomes" id="UP000198855">
    <property type="component" value="Unassembled WGS sequence"/>
</dbReference>
<feature type="transmembrane region" description="Helical" evidence="1">
    <location>
        <begin position="31"/>
        <end position="53"/>
    </location>
</feature>
<evidence type="ECO:0008006" key="4">
    <source>
        <dbReference type="Google" id="ProtNLM"/>
    </source>
</evidence>
<keyword evidence="1" id="KW-0472">Membrane</keyword>
<feature type="transmembrane region" description="Helical" evidence="1">
    <location>
        <begin position="60"/>
        <end position="82"/>
    </location>
</feature>
<gene>
    <name evidence="2" type="ORF">SAMN05216378_5512</name>
</gene>
<proteinExistence type="predicted"/>
<organism evidence="2 3">
    <name type="scientific">Paenibacillus catalpae</name>
    <dbReference type="NCBI Taxonomy" id="1045775"/>
    <lineage>
        <taxon>Bacteria</taxon>
        <taxon>Bacillati</taxon>
        <taxon>Bacillota</taxon>
        <taxon>Bacilli</taxon>
        <taxon>Bacillales</taxon>
        <taxon>Paenibacillaceae</taxon>
        <taxon>Paenibacillus</taxon>
    </lineage>
</organism>
<keyword evidence="3" id="KW-1185">Reference proteome</keyword>
<dbReference type="RefSeq" id="WP_091189765.1">
    <property type="nucleotide sequence ID" value="NZ_FOMT01000006.1"/>
</dbReference>
<dbReference type="OrthoDB" id="49365at2"/>
<evidence type="ECO:0000313" key="3">
    <source>
        <dbReference type="Proteomes" id="UP000198855"/>
    </source>
</evidence>
<name>A0A1I2GY67_9BACL</name>
<dbReference type="AlphaFoldDB" id="A0A1I2GY67"/>
<evidence type="ECO:0000313" key="2">
    <source>
        <dbReference type="EMBL" id="SFF21707.1"/>
    </source>
</evidence>
<dbReference type="STRING" id="1045775.SAMN05216378_5512"/>
<feature type="transmembrane region" description="Helical" evidence="1">
    <location>
        <begin position="88"/>
        <end position="107"/>
    </location>
</feature>
<accession>A0A1I2GY67</accession>
<sequence length="167" mass="18749">MNKRTILGPVFILLGAYLLLNKGTTFGPGNLFGYFWPSLFVIPLGLFFHWLYFSMTGRKGIGVLIPGGILLVSGVTSQIAMLFDNWEYMWPGFIIAVAAGLFEFYWFGNRNKWLLIPINILVVLGLLFFAVFSLGTFLNQVEVIRPFLAIALIIAGAAALVMRRREH</sequence>